<dbReference type="SUPFAM" id="SSF103481">
    <property type="entry name" value="Multidrug resistance efflux transporter EmrE"/>
    <property type="match status" value="2"/>
</dbReference>
<evidence type="ECO:0000313" key="8">
    <source>
        <dbReference type="EMBL" id="SFD77837.1"/>
    </source>
</evidence>
<accession>A0A1I1V474</accession>
<feature type="transmembrane region" description="Helical" evidence="6">
    <location>
        <begin position="176"/>
        <end position="198"/>
    </location>
</feature>
<dbReference type="PANTHER" id="PTHR32322:SF2">
    <property type="entry name" value="EAMA DOMAIN-CONTAINING PROTEIN"/>
    <property type="match status" value="1"/>
</dbReference>
<feature type="domain" description="EamA" evidence="7">
    <location>
        <begin position="151"/>
        <end position="280"/>
    </location>
</feature>
<keyword evidence="3 6" id="KW-0812">Transmembrane</keyword>
<dbReference type="InterPro" id="IPR037185">
    <property type="entry name" value="EmrE-like"/>
</dbReference>
<keyword evidence="5 6" id="KW-0472">Membrane</keyword>
<evidence type="ECO:0000256" key="3">
    <source>
        <dbReference type="ARBA" id="ARBA00022692"/>
    </source>
</evidence>
<protein>
    <submittedName>
        <fullName evidence="8">Permease of the drug/metabolite transporter (DMT) superfamily</fullName>
    </submittedName>
</protein>
<feature type="transmembrane region" description="Helical" evidence="6">
    <location>
        <begin position="210"/>
        <end position="231"/>
    </location>
</feature>
<evidence type="ECO:0000256" key="4">
    <source>
        <dbReference type="ARBA" id="ARBA00022989"/>
    </source>
</evidence>
<gene>
    <name evidence="8" type="ORF">SAMN05421773_1307</name>
</gene>
<feature type="transmembrane region" description="Helical" evidence="6">
    <location>
        <begin position="266"/>
        <end position="283"/>
    </location>
</feature>
<dbReference type="GO" id="GO:0016020">
    <property type="term" value="C:membrane"/>
    <property type="evidence" value="ECO:0007669"/>
    <property type="project" value="UniProtKB-SubCell"/>
</dbReference>
<dbReference type="RefSeq" id="WP_093841709.1">
    <property type="nucleotide sequence ID" value="NZ_FOLM01000030.1"/>
</dbReference>
<keyword evidence="9" id="KW-1185">Reference proteome</keyword>
<dbReference type="InterPro" id="IPR000620">
    <property type="entry name" value="EamA_dom"/>
</dbReference>
<evidence type="ECO:0000256" key="2">
    <source>
        <dbReference type="ARBA" id="ARBA00007362"/>
    </source>
</evidence>
<comment type="subcellular location">
    <subcellularLocation>
        <location evidence="1">Membrane</location>
        <topology evidence="1">Multi-pass membrane protein</topology>
    </subcellularLocation>
</comment>
<name>A0A1I1V474_9ACTN</name>
<evidence type="ECO:0000259" key="7">
    <source>
        <dbReference type="Pfam" id="PF00892"/>
    </source>
</evidence>
<evidence type="ECO:0000256" key="6">
    <source>
        <dbReference type="SAM" id="Phobius"/>
    </source>
</evidence>
<feature type="transmembrane region" description="Helical" evidence="6">
    <location>
        <begin position="120"/>
        <end position="137"/>
    </location>
</feature>
<keyword evidence="4 6" id="KW-1133">Transmembrane helix</keyword>
<feature type="transmembrane region" description="Helical" evidence="6">
    <location>
        <begin position="238"/>
        <end position="254"/>
    </location>
</feature>
<dbReference type="PANTHER" id="PTHR32322">
    <property type="entry name" value="INNER MEMBRANE TRANSPORTER"/>
    <property type="match status" value="1"/>
</dbReference>
<dbReference type="EMBL" id="FOLM01000030">
    <property type="protein sequence ID" value="SFD77837.1"/>
    <property type="molecule type" value="Genomic_DNA"/>
</dbReference>
<reference evidence="8 9" key="1">
    <citation type="submission" date="2016-10" db="EMBL/GenBank/DDBJ databases">
        <authorList>
            <person name="de Groot N.N."/>
        </authorList>
    </citation>
    <scope>NUCLEOTIDE SEQUENCE [LARGE SCALE GENOMIC DNA]</scope>
    <source>
        <strain evidence="8 9">CGMCC 4.5739</strain>
    </source>
</reference>
<dbReference type="Pfam" id="PF00892">
    <property type="entry name" value="EamA"/>
    <property type="match status" value="2"/>
</dbReference>
<feature type="transmembrane region" description="Helical" evidence="6">
    <location>
        <begin position="92"/>
        <end position="113"/>
    </location>
</feature>
<sequence>MTCRDAALLITLGALWGAVFPLASFVLQELPVLVVVVARTALAAAMLLPLAIRTAALRTHLGRYRGRLFTATLIQLTVPIILLTIGQQYVSAGLAGILLGTQPMWALAFTATVERRLPSSAVAGIGIGAAGTVLLFLQDLGTSHSPHALLGGVLLVLSAAGYAGGALYIQRALPGVPPVAVAATAMTLTTLLLAPWLIANPVPMPGTAAVVWLVVLGTVATGGTLVLFYALIRRIGTVRANVAAYLAPCFALLYDMPLGTNPTMTALGGLCLILFGSVMATGFPTGRDRPFRSNQAETTGTVD</sequence>
<dbReference type="AlphaFoldDB" id="A0A1I1V474"/>
<evidence type="ECO:0000256" key="1">
    <source>
        <dbReference type="ARBA" id="ARBA00004141"/>
    </source>
</evidence>
<evidence type="ECO:0000256" key="5">
    <source>
        <dbReference type="ARBA" id="ARBA00023136"/>
    </source>
</evidence>
<feature type="transmembrane region" description="Helical" evidence="6">
    <location>
        <begin position="68"/>
        <end position="86"/>
    </location>
</feature>
<dbReference type="OrthoDB" id="5242975at2"/>
<proteinExistence type="inferred from homology"/>
<feature type="transmembrane region" description="Helical" evidence="6">
    <location>
        <begin position="7"/>
        <end position="27"/>
    </location>
</feature>
<comment type="similarity">
    <text evidence="2">Belongs to the EamA transporter family.</text>
</comment>
<organism evidence="8 9">
    <name type="scientific">Streptomyces aidingensis</name>
    <dbReference type="NCBI Taxonomy" id="910347"/>
    <lineage>
        <taxon>Bacteria</taxon>
        <taxon>Bacillati</taxon>
        <taxon>Actinomycetota</taxon>
        <taxon>Actinomycetes</taxon>
        <taxon>Kitasatosporales</taxon>
        <taxon>Streptomycetaceae</taxon>
        <taxon>Streptomyces</taxon>
    </lineage>
</organism>
<dbReference type="InterPro" id="IPR050638">
    <property type="entry name" value="AA-Vitamin_Transporters"/>
</dbReference>
<feature type="transmembrane region" description="Helical" evidence="6">
    <location>
        <begin position="149"/>
        <end position="169"/>
    </location>
</feature>
<feature type="transmembrane region" description="Helical" evidence="6">
    <location>
        <begin position="33"/>
        <end position="56"/>
    </location>
</feature>
<dbReference type="STRING" id="910347.SAMN05421773_1307"/>
<evidence type="ECO:0000313" key="9">
    <source>
        <dbReference type="Proteomes" id="UP000199207"/>
    </source>
</evidence>
<feature type="domain" description="EamA" evidence="7">
    <location>
        <begin position="8"/>
        <end position="136"/>
    </location>
</feature>
<dbReference type="Proteomes" id="UP000199207">
    <property type="component" value="Unassembled WGS sequence"/>
</dbReference>